<protein>
    <submittedName>
        <fullName evidence="2">Uncharacterized protein</fullName>
    </submittedName>
</protein>
<sequence length="162" mass="16645">MSPDDDATAGIQLAGGASASTSGESPPGEDAAGNAAAAERPAPHVAPLTVPIEVDVGSKACPHRAQLAGGVGRAVFGAIAGLGYRVVDNMSFVGEVIVDWLELDKPRYYHEMKELQKKRKKEEKRKKQQEAAAIASIEEADAGQSSAPRPTAPSGGEGARGG</sequence>
<feature type="region of interest" description="Disordered" evidence="1">
    <location>
        <begin position="116"/>
        <end position="162"/>
    </location>
</feature>
<organism evidence="2">
    <name type="scientific">Alexandrium catenella</name>
    <name type="common">Red tide dinoflagellate</name>
    <name type="synonym">Gonyaulax catenella</name>
    <dbReference type="NCBI Taxonomy" id="2925"/>
    <lineage>
        <taxon>Eukaryota</taxon>
        <taxon>Sar</taxon>
        <taxon>Alveolata</taxon>
        <taxon>Dinophyceae</taxon>
        <taxon>Gonyaulacales</taxon>
        <taxon>Pyrocystaceae</taxon>
        <taxon>Alexandrium</taxon>
    </lineage>
</organism>
<dbReference type="AlphaFoldDB" id="A0A7S1QRI5"/>
<reference evidence="2" key="1">
    <citation type="submission" date="2021-01" db="EMBL/GenBank/DDBJ databases">
        <authorList>
            <person name="Corre E."/>
            <person name="Pelletier E."/>
            <person name="Niang G."/>
            <person name="Scheremetjew M."/>
            <person name="Finn R."/>
            <person name="Kale V."/>
            <person name="Holt S."/>
            <person name="Cochrane G."/>
            <person name="Meng A."/>
            <person name="Brown T."/>
            <person name="Cohen L."/>
        </authorList>
    </citation>
    <scope>NUCLEOTIDE SEQUENCE</scope>
    <source>
        <strain evidence="2">OF101</strain>
    </source>
</reference>
<proteinExistence type="predicted"/>
<accession>A0A7S1QRI5</accession>
<evidence type="ECO:0000313" key="2">
    <source>
        <dbReference type="EMBL" id="CAD9145997.1"/>
    </source>
</evidence>
<feature type="compositionally biased region" description="Low complexity" evidence="1">
    <location>
        <begin position="14"/>
        <end position="40"/>
    </location>
</feature>
<dbReference type="EMBL" id="HBGE01048637">
    <property type="protein sequence ID" value="CAD9145997.1"/>
    <property type="molecule type" value="Transcribed_RNA"/>
</dbReference>
<gene>
    <name evidence="2" type="ORF">ACAT0790_LOCUS29359</name>
</gene>
<feature type="region of interest" description="Disordered" evidence="1">
    <location>
        <begin position="1"/>
        <end position="40"/>
    </location>
</feature>
<feature type="compositionally biased region" description="Basic residues" evidence="1">
    <location>
        <begin position="116"/>
        <end position="127"/>
    </location>
</feature>
<evidence type="ECO:0000256" key="1">
    <source>
        <dbReference type="SAM" id="MobiDB-lite"/>
    </source>
</evidence>
<name>A0A7S1QRI5_ALECA</name>